<sequence>MSSDLFSPLPEPAADPFAAGTDSSRTLGVVALIIGAVIVVAATVTSAIAGYPVGVAAGRAFAEAPVGSGVDPTWLAPLQGWVAVVEIAFWAGTIGGMWALIQGIIAIAQNRGRVPGIAAAVIAVAGPVLFTVAGTMTMIAGYATASGMPVG</sequence>
<accession>A0A4P6EHB5</accession>
<dbReference type="Proteomes" id="UP000293995">
    <property type="component" value="Chromosome"/>
</dbReference>
<feature type="transmembrane region" description="Helical" evidence="1">
    <location>
        <begin position="120"/>
        <end position="143"/>
    </location>
</feature>
<protein>
    <submittedName>
        <fullName evidence="2">Uncharacterized protein</fullName>
    </submittedName>
</protein>
<feature type="transmembrane region" description="Helical" evidence="1">
    <location>
        <begin position="87"/>
        <end position="108"/>
    </location>
</feature>
<keyword evidence="3" id="KW-1185">Reference proteome</keyword>
<reference evidence="2 3" key="1">
    <citation type="submission" date="2019-01" db="EMBL/GenBank/DDBJ databases">
        <title>Genome sequencing of strain DFW100M-13.</title>
        <authorList>
            <person name="Heo J."/>
            <person name="Kim S.-J."/>
            <person name="Kim J.-S."/>
            <person name="Hong S.-B."/>
            <person name="Kwon S.-W."/>
        </authorList>
    </citation>
    <scope>NUCLEOTIDE SEQUENCE [LARGE SCALE GENOMIC DNA]</scope>
    <source>
        <strain evidence="2 3">DFW100M-13</strain>
    </source>
</reference>
<keyword evidence="1" id="KW-0472">Membrane</keyword>
<dbReference type="OrthoDB" id="5084168at2"/>
<dbReference type="AlphaFoldDB" id="A0A4P6EHB5"/>
<organism evidence="2 3">
    <name type="scientific">Microbacterium protaetiae</name>
    <dbReference type="NCBI Taxonomy" id="2509458"/>
    <lineage>
        <taxon>Bacteria</taxon>
        <taxon>Bacillati</taxon>
        <taxon>Actinomycetota</taxon>
        <taxon>Actinomycetes</taxon>
        <taxon>Micrococcales</taxon>
        <taxon>Microbacteriaceae</taxon>
        <taxon>Microbacterium</taxon>
    </lineage>
</organism>
<keyword evidence="1" id="KW-0812">Transmembrane</keyword>
<proteinExistence type="predicted"/>
<gene>
    <name evidence="2" type="ORF">ET475_13450</name>
</gene>
<dbReference type="RefSeq" id="WP_129391237.1">
    <property type="nucleotide sequence ID" value="NZ_CP035494.1"/>
</dbReference>
<feature type="transmembrane region" description="Helical" evidence="1">
    <location>
        <begin position="27"/>
        <end position="51"/>
    </location>
</feature>
<name>A0A4P6EHB5_9MICO</name>
<evidence type="ECO:0000313" key="3">
    <source>
        <dbReference type="Proteomes" id="UP000293995"/>
    </source>
</evidence>
<evidence type="ECO:0000256" key="1">
    <source>
        <dbReference type="SAM" id="Phobius"/>
    </source>
</evidence>
<dbReference type="KEGG" id="mprt:ET475_13450"/>
<keyword evidence="1" id="KW-1133">Transmembrane helix</keyword>
<evidence type="ECO:0000313" key="2">
    <source>
        <dbReference type="EMBL" id="QAY60893.1"/>
    </source>
</evidence>
<dbReference type="EMBL" id="CP035494">
    <property type="protein sequence ID" value="QAY60893.1"/>
    <property type="molecule type" value="Genomic_DNA"/>
</dbReference>